<feature type="region of interest" description="Disordered" evidence="1">
    <location>
        <begin position="106"/>
        <end position="125"/>
    </location>
</feature>
<evidence type="ECO:0000313" key="3">
    <source>
        <dbReference type="Proteomes" id="UP000823616"/>
    </source>
</evidence>
<reference evidence="2" key="1">
    <citation type="submission" date="2020-10" db="EMBL/GenBank/DDBJ databases">
        <authorList>
            <person name="Gilroy R."/>
        </authorList>
    </citation>
    <scope>NUCLEOTIDE SEQUENCE</scope>
    <source>
        <strain evidence="2">B3-4054</strain>
    </source>
</reference>
<proteinExistence type="predicted"/>
<evidence type="ECO:0000256" key="1">
    <source>
        <dbReference type="SAM" id="MobiDB-lite"/>
    </source>
</evidence>
<evidence type="ECO:0000313" key="2">
    <source>
        <dbReference type="EMBL" id="MBO8450317.1"/>
    </source>
</evidence>
<sequence length="193" mass="21350">MAVFLVFLAACSSAPEVTRLDASTQTDLSGYWNDTDVRIVSESLIADCVSSPRIQAFRAENGRLPVFIVGKFANESSEHIDTGILTKRLEAAILNSGKADFVASSSERGELRTERAEQQGWASEETAKSLANETGADFMLTGSIRTIVEQADKTTVRTYYVYAELTDIETNRRIWIGENNEIKKMIEAPGFRL</sequence>
<dbReference type="Proteomes" id="UP000823616">
    <property type="component" value="Unassembled WGS sequence"/>
</dbReference>
<gene>
    <name evidence="2" type="ORF">IAA96_04345</name>
</gene>
<accession>A0A9D9HHD8</accession>
<dbReference type="InterPro" id="IPR014094">
    <property type="entry name" value="LpoB"/>
</dbReference>
<protein>
    <submittedName>
        <fullName evidence="2">Penicillin-binding protein activator LpoB</fullName>
    </submittedName>
</protein>
<dbReference type="AlphaFoldDB" id="A0A9D9HHD8"/>
<dbReference type="EMBL" id="JADIMS010000070">
    <property type="protein sequence ID" value="MBO8450317.1"/>
    <property type="molecule type" value="Genomic_DNA"/>
</dbReference>
<dbReference type="Pfam" id="PF13036">
    <property type="entry name" value="LpoB"/>
    <property type="match status" value="1"/>
</dbReference>
<name>A0A9D9HHD8_9SPIR</name>
<dbReference type="Gene3D" id="3.40.50.10610">
    <property type="entry name" value="ABC-type transport auxiliary lipoprotein component"/>
    <property type="match status" value="1"/>
</dbReference>
<organism evidence="2 3">
    <name type="scientific">Candidatus Avitreponema avistercoris</name>
    <dbReference type="NCBI Taxonomy" id="2840705"/>
    <lineage>
        <taxon>Bacteria</taxon>
        <taxon>Pseudomonadati</taxon>
        <taxon>Spirochaetota</taxon>
        <taxon>Spirochaetia</taxon>
        <taxon>Spirochaetales</taxon>
        <taxon>Candidatus Avitreponema</taxon>
    </lineage>
</organism>
<comment type="caution">
    <text evidence="2">The sequence shown here is derived from an EMBL/GenBank/DDBJ whole genome shotgun (WGS) entry which is preliminary data.</text>
</comment>
<reference evidence="2" key="2">
    <citation type="journal article" date="2021" name="PeerJ">
        <title>Extensive microbial diversity within the chicken gut microbiome revealed by metagenomics and culture.</title>
        <authorList>
            <person name="Gilroy R."/>
            <person name="Ravi A."/>
            <person name="Getino M."/>
            <person name="Pursley I."/>
            <person name="Horton D.L."/>
            <person name="Alikhan N.F."/>
            <person name="Baker D."/>
            <person name="Gharbi K."/>
            <person name="Hall N."/>
            <person name="Watson M."/>
            <person name="Adriaenssens E.M."/>
            <person name="Foster-Nyarko E."/>
            <person name="Jarju S."/>
            <person name="Secka A."/>
            <person name="Antonio M."/>
            <person name="Oren A."/>
            <person name="Chaudhuri R.R."/>
            <person name="La Ragione R."/>
            <person name="Hildebrand F."/>
            <person name="Pallen M.J."/>
        </authorList>
    </citation>
    <scope>NUCLEOTIDE SEQUENCE</scope>
    <source>
        <strain evidence="2">B3-4054</strain>
    </source>
</reference>
<feature type="compositionally biased region" description="Basic and acidic residues" evidence="1">
    <location>
        <begin position="107"/>
        <end position="117"/>
    </location>
</feature>